<accession>A0A5S4GNL9</accession>
<sequence length="138" mass="14906">MNATTSTLQSLQPLVGTWAVDGPGLSGTVRYEWMDGGAFLVQHVDLVNDGEVTRGVEYIGHDAESGRLRSHFFGSGGEILEYVYELSGDTLTIWFGDVGSPARFIGKFDSEGVRNTGAWEWPGGGYESGMTRVEGPAR</sequence>
<dbReference type="Proteomes" id="UP000306628">
    <property type="component" value="Unassembled WGS sequence"/>
</dbReference>
<proteinExistence type="predicted"/>
<organism evidence="1 2">
    <name type="scientific">Nonomuraea zeae</name>
    <dbReference type="NCBI Taxonomy" id="1642303"/>
    <lineage>
        <taxon>Bacteria</taxon>
        <taxon>Bacillati</taxon>
        <taxon>Actinomycetota</taxon>
        <taxon>Actinomycetes</taxon>
        <taxon>Streptosporangiales</taxon>
        <taxon>Streptosporangiaceae</taxon>
        <taxon>Nonomuraea</taxon>
    </lineage>
</organism>
<dbReference type="OrthoDB" id="8481162at2"/>
<dbReference type="EMBL" id="VCKX01000045">
    <property type="protein sequence ID" value="TMR34372.1"/>
    <property type="molecule type" value="Genomic_DNA"/>
</dbReference>
<reference evidence="1 2" key="1">
    <citation type="submission" date="2019-05" db="EMBL/GenBank/DDBJ databases">
        <title>Draft genome sequence of Nonomuraea zeae DSM 100528.</title>
        <authorList>
            <person name="Saricaoglu S."/>
            <person name="Isik K."/>
        </authorList>
    </citation>
    <scope>NUCLEOTIDE SEQUENCE [LARGE SCALE GENOMIC DNA]</scope>
    <source>
        <strain evidence="1 2">DSM 100528</strain>
    </source>
</reference>
<dbReference type="AlphaFoldDB" id="A0A5S4GNL9"/>
<evidence type="ECO:0000313" key="1">
    <source>
        <dbReference type="EMBL" id="TMR34372.1"/>
    </source>
</evidence>
<evidence type="ECO:0008006" key="3">
    <source>
        <dbReference type="Google" id="ProtNLM"/>
    </source>
</evidence>
<dbReference type="RefSeq" id="WP_138690674.1">
    <property type="nucleotide sequence ID" value="NZ_JBHSAZ010000026.1"/>
</dbReference>
<evidence type="ECO:0000313" key="2">
    <source>
        <dbReference type="Proteomes" id="UP000306628"/>
    </source>
</evidence>
<name>A0A5S4GNL9_9ACTN</name>
<comment type="caution">
    <text evidence="1">The sequence shown here is derived from an EMBL/GenBank/DDBJ whole genome shotgun (WGS) entry which is preliminary data.</text>
</comment>
<keyword evidence="2" id="KW-1185">Reference proteome</keyword>
<protein>
    <recommendedName>
        <fullName evidence="3">DUF1579 domain-containing protein</fullName>
    </recommendedName>
</protein>
<gene>
    <name evidence="1" type="ORF">ETD85_16915</name>
</gene>